<evidence type="ECO:0000256" key="1">
    <source>
        <dbReference type="SAM" id="MobiDB-lite"/>
    </source>
</evidence>
<evidence type="ECO:0000313" key="2">
    <source>
        <dbReference type="EMBL" id="NMG77709.1"/>
    </source>
</evidence>
<feature type="region of interest" description="Disordered" evidence="1">
    <location>
        <begin position="63"/>
        <end position="94"/>
    </location>
</feature>
<feature type="compositionally biased region" description="Basic and acidic residues" evidence="1">
    <location>
        <begin position="132"/>
        <end position="149"/>
    </location>
</feature>
<feature type="compositionally biased region" description="Low complexity" evidence="1">
    <location>
        <begin position="167"/>
        <end position="179"/>
    </location>
</feature>
<accession>A0ABX1QH50</accession>
<sequence>MSTELGSLGRIGATSDAQRDQLRREQMVTMAVDRTIITQLELNDRIRQLEEVQAQMMERAQLGAAAPAPPVRTPAPIDAPAPAPELAPAPAPAPAPKRTLASDWFYSTIALGGASLALATALLWMRRRRVERLAEQDSKRRSKPVREPRIAPAARPFGAPQGKTDGPAATTPPHTATPLLPVARAPLGWETADEAIDAPMPPIAPITPFATTDETAEEHESAIELAEIMMGFGRIQGAADTLAEFIASNPRKAVTPWLKLLEVYRAADLRDEFDALARQLNKTFNVKSVTWDTFDEARQSKHTMEQMAHVMKNVQQLWGTRECQAYLENLLRDNRDGTREGFPLSVIDEILMLAAVLEEHLGPYRPPAEPSAAAPDTTPASSPEAIPQALN</sequence>
<feature type="compositionally biased region" description="Pro residues" evidence="1">
    <location>
        <begin position="67"/>
        <end position="94"/>
    </location>
</feature>
<dbReference type="RefSeq" id="WP_169262819.1">
    <property type="nucleotide sequence ID" value="NZ_WTVQ01000095.1"/>
</dbReference>
<keyword evidence="3" id="KW-1185">Reference proteome</keyword>
<organism evidence="2 3">
    <name type="scientific">Aromatoleum diolicum</name>
    <dbReference type="NCBI Taxonomy" id="75796"/>
    <lineage>
        <taxon>Bacteria</taxon>
        <taxon>Pseudomonadati</taxon>
        <taxon>Pseudomonadota</taxon>
        <taxon>Betaproteobacteria</taxon>
        <taxon>Rhodocyclales</taxon>
        <taxon>Rhodocyclaceae</taxon>
        <taxon>Aromatoleum</taxon>
    </lineage>
</organism>
<reference evidence="2 3" key="1">
    <citation type="submission" date="2019-12" db="EMBL/GenBank/DDBJ databases">
        <title>Comparative genomics gives insights into the taxonomy of the Azoarcus-Aromatoleum group and reveals separate origins of nif in the plant-associated Azoarcus and non-plant-associated Aromatoleum sub-groups.</title>
        <authorList>
            <person name="Lafos M."/>
            <person name="Maluk M."/>
            <person name="Batista M."/>
            <person name="Junghare M."/>
            <person name="Carmona M."/>
            <person name="Faoro H."/>
            <person name="Cruz L.M."/>
            <person name="Battistoni F."/>
            <person name="De Souza E."/>
            <person name="Pedrosa F."/>
            <person name="Chen W.-M."/>
            <person name="Poole P.S."/>
            <person name="Dixon R.A."/>
            <person name="James E.K."/>
        </authorList>
    </citation>
    <scope>NUCLEOTIDE SEQUENCE [LARGE SCALE GENOMIC DNA]</scope>
    <source>
        <strain evidence="2 3">22Lin</strain>
    </source>
</reference>
<dbReference type="Proteomes" id="UP000648984">
    <property type="component" value="Unassembled WGS sequence"/>
</dbReference>
<feature type="region of interest" description="Disordered" evidence="1">
    <location>
        <begin position="132"/>
        <end position="179"/>
    </location>
</feature>
<name>A0ABX1QH50_9RHOO</name>
<proteinExistence type="predicted"/>
<comment type="caution">
    <text evidence="2">The sequence shown here is derived from an EMBL/GenBank/DDBJ whole genome shotgun (WGS) entry which is preliminary data.</text>
</comment>
<gene>
    <name evidence="2" type="ORF">GPA25_23460</name>
</gene>
<protein>
    <recommendedName>
        <fullName evidence="4">Type 4 pilus biogenesis</fullName>
    </recommendedName>
</protein>
<evidence type="ECO:0000313" key="3">
    <source>
        <dbReference type="Proteomes" id="UP000648984"/>
    </source>
</evidence>
<feature type="compositionally biased region" description="Low complexity" evidence="1">
    <location>
        <begin position="370"/>
        <end position="385"/>
    </location>
</feature>
<evidence type="ECO:0008006" key="4">
    <source>
        <dbReference type="Google" id="ProtNLM"/>
    </source>
</evidence>
<feature type="region of interest" description="Disordered" evidence="1">
    <location>
        <begin position="364"/>
        <end position="391"/>
    </location>
</feature>
<dbReference type="EMBL" id="WTVQ01000095">
    <property type="protein sequence ID" value="NMG77709.1"/>
    <property type="molecule type" value="Genomic_DNA"/>
</dbReference>